<feature type="transmembrane region" description="Helical" evidence="6">
    <location>
        <begin position="243"/>
        <end position="268"/>
    </location>
</feature>
<evidence type="ECO:0000256" key="6">
    <source>
        <dbReference type="SAM" id="Phobius"/>
    </source>
</evidence>
<evidence type="ECO:0000256" key="3">
    <source>
        <dbReference type="ARBA" id="ARBA00022692"/>
    </source>
</evidence>
<gene>
    <name evidence="7" type="ORF">DP116_24730</name>
</gene>
<feature type="transmembrane region" description="Helical" evidence="6">
    <location>
        <begin position="42"/>
        <end position="61"/>
    </location>
</feature>
<keyword evidence="5 6" id="KW-0472">Membrane</keyword>
<dbReference type="Pfam" id="PF01594">
    <property type="entry name" value="AI-2E_transport"/>
    <property type="match status" value="1"/>
</dbReference>
<keyword evidence="8" id="KW-1185">Reference proteome</keyword>
<proteinExistence type="inferred from homology"/>
<feature type="transmembrane region" description="Helical" evidence="6">
    <location>
        <begin position="16"/>
        <end position="36"/>
    </location>
</feature>
<dbReference type="Proteomes" id="UP000718564">
    <property type="component" value="Unassembled WGS sequence"/>
</dbReference>
<feature type="transmembrane region" description="Helical" evidence="6">
    <location>
        <begin position="275"/>
        <end position="291"/>
    </location>
</feature>
<accession>A0ABX1PDA8</accession>
<evidence type="ECO:0000313" key="8">
    <source>
        <dbReference type="Proteomes" id="UP000718564"/>
    </source>
</evidence>
<dbReference type="EMBL" id="QMEB01000265">
    <property type="protein sequence ID" value="NMG22479.1"/>
    <property type="molecule type" value="Genomic_DNA"/>
</dbReference>
<feature type="transmembrane region" description="Helical" evidence="6">
    <location>
        <begin position="311"/>
        <end position="332"/>
    </location>
</feature>
<evidence type="ECO:0000256" key="4">
    <source>
        <dbReference type="ARBA" id="ARBA00022989"/>
    </source>
</evidence>
<sequence>MLNIISNHSNQKLPRWLNLGLAFPIIFLNTWLIFLVCQYLQPIVTILVTASLIAFLLDYPIVFLEQRGVKRSWAVGLVLMLTLLLLGVLGFVLGPLVFQQLVEFGNRLPAWIEAGRQQLQTLNEQSMLHILPIDFNEITAEVTSQLSGTVQSLTTQIINVILDTINSAFNLLLTVVVTIFLVLYGKSLWDEIFNWFFSSWNHQIQSSLKQSFQGYFAGQAITASILSVVLILAFLALEVPFGLLFGLGIGVASLIPFGGFVSITLISLLVAFQNVWLGVKVLVAAVILGQINENIVAPRLIGNITGLNPAWVLICLLIGSKLAGVLGLLVAVPTASFVKKIAFTLNNSTSDFEMKLP</sequence>
<dbReference type="PANTHER" id="PTHR21716:SF66">
    <property type="entry name" value="TRANSPORT PROTEIN SLL0063-RELATED"/>
    <property type="match status" value="1"/>
</dbReference>
<dbReference type="RefSeq" id="WP_169157675.1">
    <property type="nucleotide sequence ID" value="NZ_CAWPJE010000266.1"/>
</dbReference>
<feature type="transmembrane region" description="Helical" evidence="6">
    <location>
        <begin position="168"/>
        <end position="185"/>
    </location>
</feature>
<evidence type="ECO:0000256" key="2">
    <source>
        <dbReference type="ARBA" id="ARBA00009773"/>
    </source>
</evidence>
<keyword evidence="4 6" id="KW-1133">Transmembrane helix</keyword>
<feature type="transmembrane region" description="Helical" evidence="6">
    <location>
        <begin position="215"/>
        <end position="237"/>
    </location>
</feature>
<organism evidence="7 8">
    <name type="scientific">Brasilonema bromeliae SPC951</name>
    <dbReference type="NCBI Taxonomy" id="385972"/>
    <lineage>
        <taxon>Bacteria</taxon>
        <taxon>Bacillati</taxon>
        <taxon>Cyanobacteriota</taxon>
        <taxon>Cyanophyceae</taxon>
        <taxon>Nostocales</taxon>
        <taxon>Scytonemataceae</taxon>
        <taxon>Brasilonema</taxon>
        <taxon>Bromeliae group (in: Brasilonema)</taxon>
    </lineage>
</organism>
<keyword evidence="3 6" id="KW-0812">Transmembrane</keyword>
<protein>
    <submittedName>
        <fullName evidence="7">AI-2E family transporter</fullName>
    </submittedName>
</protein>
<evidence type="ECO:0000256" key="5">
    <source>
        <dbReference type="ARBA" id="ARBA00023136"/>
    </source>
</evidence>
<dbReference type="PANTHER" id="PTHR21716">
    <property type="entry name" value="TRANSMEMBRANE PROTEIN"/>
    <property type="match status" value="1"/>
</dbReference>
<name>A0ABX1PDA8_9CYAN</name>
<comment type="subcellular location">
    <subcellularLocation>
        <location evidence="1">Membrane</location>
        <topology evidence="1">Multi-pass membrane protein</topology>
    </subcellularLocation>
</comment>
<dbReference type="InterPro" id="IPR002549">
    <property type="entry name" value="AI-2E-like"/>
</dbReference>
<feature type="transmembrane region" description="Helical" evidence="6">
    <location>
        <begin position="73"/>
        <end position="98"/>
    </location>
</feature>
<comment type="caution">
    <text evidence="7">The sequence shown here is derived from an EMBL/GenBank/DDBJ whole genome shotgun (WGS) entry which is preliminary data.</text>
</comment>
<evidence type="ECO:0000256" key="1">
    <source>
        <dbReference type="ARBA" id="ARBA00004141"/>
    </source>
</evidence>
<reference evidence="7 8" key="1">
    <citation type="submission" date="2018-06" db="EMBL/GenBank/DDBJ databases">
        <title>Comparative genomics of Brasilonema spp. strains.</title>
        <authorList>
            <person name="Alvarenga D.O."/>
            <person name="Fiore M.F."/>
            <person name="Varani A.M."/>
        </authorList>
    </citation>
    <scope>NUCLEOTIDE SEQUENCE [LARGE SCALE GENOMIC DNA]</scope>
    <source>
        <strain evidence="7 8">SPC951</strain>
    </source>
</reference>
<comment type="similarity">
    <text evidence="2">Belongs to the autoinducer-2 exporter (AI-2E) (TC 2.A.86) family.</text>
</comment>
<evidence type="ECO:0000313" key="7">
    <source>
        <dbReference type="EMBL" id="NMG22479.1"/>
    </source>
</evidence>